<proteinExistence type="predicted"/>
<dbReference type="AlphaFoldDB" id="A0A3B0VC45"/>
<dbReference type="InterPro" id="IPR050266">
    <property type="entry name" value="AB_hydrolase_sf"/>
</dbReference>
<feature type="domain" description="AB hydrolase-1" evidence="2">
    <location>
        <begin position="4"/>
        <end position="162"/>
    </location>
</feature>
<dbReference type="GO" id="GO:0016787">
    <property type="term" value="F:hydrolase activity"/>
    <property type="evidence" value="ECO:0007669"/>
    <property type="project" value="UniProtKB-KW"/>
</dbReference>
<name>A0A3B0VC45_9ZZZZ</name>
<dbReference type="SUPFAM" id="SSF53474">
    <property type="entry name" value="alpha/beta-Hydrolases"/>
    <property type="match status" value="1"/>
</dbReference>
<accession>A0A3B0VC45</accession>
<evidence type="ECO:0000256" key="1">
    <source>
        <dbReference type="ARBA" id="ARBA00022801"/>
    </source>
</evidence>
<sequence>MVDQFIDKLGVARPVILVGHGLGGVVALRYTVKKPENVAKVATIAMPVAGIYLNSRLQDGTPEAFVSRVMGKADSFDEIENEVRKMDETAVANTIQEASQLDLISDITSLTRPLMMVYGNQDNLVQPPNGDHSFLKRSVNERFYVELELCHHFPMLQEKAKFNRLLLDFNLASADLTELAPKEYWQRRIR</sequence>
<dbReference type="GO" id="GO:0016020">
    <property type="term" value="C:membrane"/>
    <property type="evidence" value="ECO:0007669"/>
    <property type="project" value="TreeGrafter"/>
</dbReference>
<dbReference type="Gene3D" id="3.40.50.1820">
    <property type="entry name" value="alpha/beta hydrolase"/>
    <property type="match status" value="1"/>
</dbReference>
<protein>
    <recommendedName>
        <fullName evidence="2">AB hydrolase-1 domain-containing protein</fullName>
    </recommendedName>
</protein>
<organism evidence="3">
    <name type="scientific">hydrothermal vent metagenome</name>
    <dbReference type="NCBI Taxonomy" id="652676"/>
    <lineage>
        <taxon>unclassified sequences</taxon>
        <taxon>metagenomes</taxon>
        <taxon>ecological metagenomes</taxon>
    </lineage>
</organism>
<dbReference type="InterPro" id="IPR000073">
    <property type="entry name" value="AB_hydrolase_1"/>
</dbReference>
<keyword evidence="1" id="KW-0378">Hydrolase</keyword>
<reference evidence="3" key="1">
    <citation type="submission" date="2018-06" db="EMBL/GenBank/DDBJ databases">
        <authorList>
            <person name="Zhirakovskaya E."/>
        </authorList>
    </citation>
    <scope>NUCLEOTIDE SEQUENCE</scope>
</reference>
<dbReference type="EMBL" id="UOEU01000834">
    <property type="protein sequence ID" value="VAW41268.1"/>
    <property type="molecule type" value="Genomic_DNA"/>
</dbReference>
<evidence type="ECO:0000313" key="3">
    <source>
        <dbReference type="EMBL" id="VAW41268.1"/>
    </source>
</evidence>
<evidence type="ECO:0000259" key="2">
    <source>
        <dbReference type="Pfam" id="PF12697"/>
    </source>
</evidence>
<gene>
    <name evidence="3" type="ORF">MNBD_CHLOROFLEXI01-1302</name>
</gene>
<dbReference type="InterPro" id="IPR029058">
    <property type="entry name" value="AB_hydrolase_fold"/>
</dbReference>
<dbReference type="PANTHER" id="PTHR43798:SF31">
    <property type="entry name" value="AB HYDROLASE SUPERFAMILY PROTEIN YCLE"/>
    <property type="match status" value="1"/>
</dbReference>
<dbReference type="PANTHER" id="PTHR43798">
    <property type="entry name" value="MONOACYLGLYCEROL LIPASE"/>
    <property type="match status" value="1"/>
</dbReference>
<dbReference type="Pfam" id="PF12697">
    <property type="entry name" value="Abhydrolase_6"/>
    <property type="match status" value="1"/>
</dbReference>